<dbReference type="EMBL" id="CP012176">
    <property type="protein sequence ID" value="AKV83463.1"/>
    <property type="molecule type" value="Genomic_DNA"/>
</dbReference>
<dbReference type="RefSeq" id="WP_012021433.1">
    <property type="nucleotide sequence ID" value="NZ_AP019770.1"/>
</dbReference>
<proteinExistence type="predicted"/>
<evidence type="ECO:0000313" key="8">
    <source>
        <dbReference type="EMBL" id="AKV83463.1"/>
    </source>
</evidence>
<evidence type="ECO:0000313" key="13">
    <source>
        <dbReference type="Proteomes" id="UP000062475"/>
    </source>
</evidence>
<sequence>MQKTIQGVYVNPQQIAYQLENWFRSKKHYQTQVLGMGASYVVQAKKVGFLRTIFGADRAFTVRLMGGQGFLNVDVGLADWLKAADVTEDVIAALVFTPLAVVEGIEELYDLKLEKDIIKEVENLAYSMSQGSGSPMYQPYSQPNPYQYPQQNQPSQYPQPYPYQAQPPNQPSYQPQQKYCPSCGTPNPGTARYCMSCGTQLF</sequence>
<organism evidence="3 9">
    <name type="scientific">Metallosphaera sedula</name>
    <dbReference type="NCBI Taxonomy" id="43687"/>
    <lineage>
        <taxon>Archaea</taxon>
        <taxon>Thermoproteota</taxon>
        <taxon>Thermoprotei</taxon>
        <taxon>Sulfolobales</taxon>
        <taxon>Sulfolobaceae</taxon>
        <taxon>Metallosphaera</taxon>
    </lineage>
</organism>
<evidence type="ECO:0000313" key="10">
    <source>
        <dbReference type="Proteomes" id="UP000056255"/>
    </source>
</evidence>
<accession>A0A088E8L1</accession>
<feature type="region of interest" description="Disordered" evidence="1">
    <location>
        <begin position="138"/>
        <end position="176"/>
    </location>
</feature>
<evidence type="ECO:0000313" key="11">
    <source>
        <dbReference type="Proteomes" id="UP000061362"/>
    </source>
</evidence>
<dbReference type="GeneID" id="91755993"/>
<dbReference type="Pfam" id="PF13240">
    <property type="entry name" value="Zn_Ribbon_1"/>
    <property type="match status" value="1"/>
</dbReference>
<protein>
    <recommendedName>
        <fullName evidence="2">Zinc-ribbon domain-containing protein</fullName>
    </recommendedName>
</protein>
<evidence type="ECO:0000313" key="7">
    <source>
        <dbReference type="EMBL" id="AKV81223.1"/>
    </source>
</evidence>
<evidence type="ECO:0000313" key="9">
    <source>
        <dbReference type="Proteomes" id="UP000029084"/>
    </source>
</evidence>
<feature type="domain" description="Zinc-ribbon" evidence="2">
    <location>
        <begin position="179"/>
        <end position="201"/>
    </location>
</feature>
<dbReference type="Proteomes" id="UP000061362">
    <property type="component" value="Chromosome"/>
</dbReference>
<reference evidence="11 12" key="2">
    <citation type="journal article" date="2015" name="Genome Announc.">
        <title>Complete Genome Sequences of Evolved Arsenate-Resistant Metallosphaera sedula Strains.</title>
        <authorList>
            <person name="Ai C."/>
            <person name="McCarthy S."/>
            <person name="Schackwitz W."/>
            <person name="Martin J."/>
            <person name="Lipzen A."/>
            <person name="Blum P."/>
        </authorList>
    </citation>
    <scope>NUCLEOTIDE SEQUENCE [LARGE SCALE GENOMIC DNA]</scope>
    <source>
        <strain evidence="6 12">ARS120-1</strain>
        <strain evidence="7 11">ARS120-2</strain>
        <strain evidence="4 14">ARS50-1</strain>
        <strain evidence="5 13">ARS50-2</strain>
    </source>
</reference>
<dbReference type="Proteomes" id="UP000062475">
    <property type="component" value="Chromosome"/>
</dbReference>
<evidence type="ECO:0000256" key="1">
    <source>
        <dbReference type="SAM" id="MobiDB-lite"/>
    </source>
</evidence>
<name>A0A088E8L1_9CREN</name>
<dbReference type="EMBL" id="CP012174">
    <property type="protein sequence ID" value="AKV78978.1"/>
    <property type="molecule type" value="Genomic_DNA"/>
</dbReference>
<dbReference type="EMBL" id="CP012172">
    <property type="protein sequence ID" value="AKV74488.1"/>
    <property type="molecule type" value="Genomic_DNA"/>
</dbReference>
<gene>
    <name evidence="3" type="ORF">HA72_1489</name>
    <name evidence="4" type="ORF">MsedA_1510</name>
    <name evidence="5" type="ORF">MsedB_1512</name>
    <name evidence="6" type="ORF">MsedC_1510</name>
    <name evidence="7" type="ORF">MsedD_1511</name>
    <name evidence="8" type="ORF">MsedE_1516</name>
</gene>
<evidence type="ECO:0000313" key="6">
    <source>
        <dbReference type="EMBL" id="AKV78978.1"/>
    </source>
</evidence>
<evidence type="ECO:0000313" key="5">
    <source>
        <dbReference type="EMBL" id="AKV76727.1"/>
    </source>
</evidence>
<dbReference type="EMBL" id="CP012175">
    <property type="protein sequence ID" value="AKV81223.1"/>
    <property type="molecule type" value="Genomic_DNA"/>
</dbReference>
<dbReference type="Proteomes" id="UP000056255">
    <property type="component" value="Chromosome"/>
</dbReference>
<dbReference type="Proteomes" id="UP000029084">
    <property type="component" value="Chromosome"/>
</dbReference>
<evidence type="ECO:0000313" key="12">
    <source>
        <dbReference type="Proteomes" id="UP000062398"/>
    </source>
</evidence>
<dbReference type="OrthoDB" id="34387at2157"/>
<dbReference type="EMBL" id="CP012173">
    <property type="protein sequence ID" value="AKV76727.1"/>
    <property type="molecule type" value="Genomic_DNA"/>
</dbReference>
<dbReference type="EMBL" id="CP008822">
    <property type="protein sequence ID" value="AIM27630.1"/>
    <property type="molecule type" value="Genomic_DNA"/>
</dbReference>
<reference evidence="8 10" key="3">
    <citation type="submission" date="2015-07" db="EMBL/GenBank/DDBJ databases">
        <title>Physiological, transcriptional responses and genome re-sequencing of acid resistant extremely thermoacidophilic Metallosphaera sedula SARC-M1.</title>
        <authorList>
            <person name="Ai C."/>
            <person name="McCarthy S."/>
            <person name="Eckrich V."/>
            <person name="Rudrappa D."/>
            <person name="Qiu G."/>
            <person name="Blum P."/>
        </authorList>
    </citation>
    <scope>NUCLEOTIDE SEQUENCE [LARGE SCALE GENOMIC DNA]</scope>
    <source>
        <strain evidence="8 10">SARC-M1</strain>
    </source>
</reference>
<reference evidence="3 9" key="1">
    <citation type="journal article" date="2014" name="J. Bacteriol.">
        <title>Role of an Archaeal PitA Transporter in the Copper and Arsenic Resistance of Metallosphaera sedula, an Extreme Thermoacidophile.</title>
        <authorList>
            <person name="McCarthy S."/>
            <person name="Ai C."/>
            <person name="Wheaton G."/>
            <person name="Tevatia R."/>
            <person name="Eckrich V."/>
            <person name="Kelly R."/>
            <person name="Blum P."/>
        </authorList>
    </citation>
    <scope>NUCLEOTIDE SEQUENCE [LARGE SCALE GENOMIC DNA]</scope>
    <source>
        <strain evidence="3 9">CuR1</strain>
    </source>
</reference>
<evidence type="ECO:0000313" key="3">
    <source>
        <dbReference type="EMBL" id="AIM27630.1"/>
    </source>
</evidence>
<evidence type="ECO:0000313" key="14">
    <source>
        <dbReference type="Proteomes" id="UP000068832"/>
    </source>
</evidence>
<dbReference type="AlphaFoldDB" id="A0A088E8L1"/>
<dbReference type="Proteomes" id="UP000068832">
    <property type="component" value="Chromosome"/>
</dbReference>
<dbReference type="PATRIC" id="fig|43687.5.peg.1618"/>
<dbReference type="Proteomes" id="UP000062398">
    <property type="component" value="Chromosome"/>
</dbReference>
<evidence type="ECO:0000259" key="2">
    <source>
        <dbReference type="Pfam" id="PF13240"/>
    </source>
</evidence>
<dbReference type="InterPro" id="IPR026870">
    <property type="entry name" value="Zinc_ribbon_dom"/>
</dbReference>
<dbReference type="OMA" id="ANDIRHF"/>
<evidence type="ECO:0000313" key="4">
    <source>
        <dbReference type="EMBL" id="AKV74488.1"/>
    </source>
</evidence>